<dbReference type="Proteomes" id="UP000554482">
    <property type="component" value="Unassembled WGS sequence"/>
</dbReference>
<feature type="compositionally biased region" description="Polar residues" evidence="1">
    <location>
        <begin position="142"/>
        <end position="153"/>
    </location>
</feature>
<dbReference type="EMBL" id="JABWDY010035154">
    <property type="protein sequence ID" value="KAF5182167.1"/>
    <property type="molecule type" value="Genomic_DNA"/>
</dbReference>
<comment type="caution">
    <text evidence="2">The sequence shown here is derived from an EMBL/GenBank/DDBJ whole genome shotgun (WGS) entry which is preliminary data.</text>
</comment>
<feature type="region of interest" description="Disordered" evidence="1">
    <location>
        <begin position="142"/>
        <end position="192"/>
    </location>
</feature>
<organism evidence="2 3">
    <name type="scientific">Thalictrum thalictroides</name>
    <name type="common">Rue-anemone</name>
    <name type="synonym">Anemone thalictroides</name>
    <dbReference type="NCBI Taxonomy" id="46969"/>
    <lineage>
        <taxon>Eukaryota</taxon>
        <taxon>Viridiplantae</taxon>
        <taxon>Streptophyta</taxon>
        <taxon>Embryophyta</taxon>
        <taxon>Tracheophyta</taxon>
        <taxon>Spermatophyta</taxon>
        <taxon>Magnoliopsida</taxon>
        <taxon>Ranunculales</taxon>
        <taxon>Ranunculaceae</taxon>
        <taxon>Thalictroideae</taxon>
        <taxon>Thalictrum</taxon>
    </lineage>
</organism>
<feature type="compositionally biased region" description="Polar residues" evidence="1">
    <location>
        <begin position="178"/>
        <end position="192"/>
    </location>
</feature>
<keyword evidence="3" id="KW-1185">Reference proteome</keyword>
<reference evidence="2 3" key="1">
    <citation type="submission" date="2020-06" db="EMBL/GenBank/DDBJ databases">
        <title>Transcriptomic and genomic resources for Thalictrum thalictroides and T. hernandezii: Facilitating candidate gene discovery in an emerging model plant lineage.</title>
        <authorList>
            <person name="Arias T."/>
            <person name="Riano-Pachon D.M."/>
            <person name="Di Stilio V.S."/>
        </authorList>
    </citation>
    <scope>NUCLEOTIDE SEQUENCE [LARGE SCALE GENOMIC DNA]</scope>
    <source>
        <strain evidence="3">cv. WT478/WT964</strain>
        <tissue evidence="2">Leaves</tissue>
    </source>
</reference>
<accession>A0A7J6VBP0</accession>
<gene>
    <name evidence="2" type="ORF">FRX31_028246</name>
</gene>
<evidence type="ECO:0000256" key="1">
    <source>
        <dbReference type="SAM" id="MobiDB-lite"/>
    </source>
</evidence>
<dbReference type="AlphaFoldDB" id="A0A7J6VBP0"/>
<evidence type="ECO:0000313" key="2">
    <source>
        <dbReference type="EMBL" id="KAF5182167.1"/>
    </source>
</evidence>
<name>A0A7J6VBP0_THATH</name>
<evidence type="ECO:0000313" key="3">
    <source>
        <dbReference type="Proteomes" id="UP000554482"/>
    </source>
</evidence>
<feature type="non-terminal residue" evidence="2">
    <location>
        <position position="1"/>
    </location>
</feature>
<proteinExistence type="predicted"/>
<protein>
    <submittedName>
        <fullName evidence="2">Uncharacterized protein</fullName>
    </submittedName>
</protein>
<sequence>MEDPIRSSLEKIAVQQAKTAATLSPNSLEYAHFLLFEFSQEQVVQESIRALAIKDPTDPTIDDLSNQNPQISPQASNDALRHSLQCLLTQCVNFHGNRAKMWISENPLGHKNLVLYNIKKFVRTPKDQPLEKEIEERLACNRSLQRGNNSETPTGDDLVSDVDLESGPVALEGEDTSKTPFLTTGGRSRSRI</sequence>